<name>A0AA43ZKE2_9HYPH</name>
<dbReference type="RefSeq" id="WP_167130863.1">
    <property type="nucleotide sequence ID" value="NZ_JAANCM010000017.1"/>
</dbReference>
<keyword evidence="2" id="KW-1185">Reference proteome</keyword>
<comment type="caution">
    <text evidence="1">The sequence shown here is derived from an EMBL/GenBank/DDBJ whole genome shotgun (WGS) entry which is preliminary data.</text>
</comment>
<protein>
    <submittedName>
        <fullName evidence="1">Uncharacterized protein</fullName>
    </submittedName>
</protein>
<dbReference type="EMBL" id="JAANCM010000017">
    <property type="protein sequence ID" value="NHT78630.1"/>
    <property type="molecule type" value="Genomic_DNA"/>
</dbReference>
<dbReference type="AlphaFoldDB" id="A0AA43ZKE2"/>
<evidence type="ECO:0000313" key="1">
    <source>
        <dbReference type="EMBL" id="NHT78630.1"/>
    </source>
</evidence>
<organism evidence="1 2">
    <name type="scientific">Ferranicluibacter rubi</name>
    <dbReference type="NCBI Taxonomy" id="2715133"/>
    <lineage>
        <taxon>Bacteria</taxon>
        <taxon>Pseudomonadati</taxon>
        <taxon>Pseudomonadota</taxon>
        <taxon>Alphaproteobacteria</taxon>
        <taxon>Hyphomicrobiales</taxon>
        <taxon>Rhizobiaceae</taxon>
        <taxon>Ferranicluibacter</taxon>
    </lineage>
</organism>
<reference evidence="1" key="1">
    <citation type="submission" date="2020-03" db="EMBL/GenBank/DDBJ databases">
        <title>Ferranicluibacter endophyticum gen. nov., sp. nov., a new genus isolated from Rubus ulmifolius Schott. stem.</title>
        <authorList>
            <person name="Roca-Couso R."/>
            <person name="Flores-Felix J.D."/>
            <person name="Igual J.M."/>
            <person name="Rivas R."/>
        </authorList>
    </citation>
    <scope>NUCLEOTIDE SEQUENCE</scope>
    <source>
        <strain evidence="1">CRRU44</strain>
    </source>
</reference>
<accession>A0AA43ZKE2</accession>
<proteinExistence type="predicted"/>
<sequence length="50" mass="5674">MAVKTLPKPAEAQETHIDRLTRIAADAKREQGDTLPVMTRDEARAFFFKT</sequence>
<gene>
    <name evidence="1" type="ORF">G8E10_23300</name>
</gene>
<dbReference type="Proteomes" id="UP001155840">
    <property type="component" value="Unassembled WGS sequence"/>
</dbReference>
<evidence type="ECO:0000313" key="2">
    <source>
        <dbReference type="Proteomes" id="UP001155840"/>
    </source>
</evidence>